<dbReference type="EMBL" id="CAADRA010005462">
    <property type="protein sequence ID" value="VFT90106.1"/>
    <property type="molecule type" value="Genomic_DNA"/>
</dbReference>
<reference evidence="7 8" key="1">
    <citation type="submission" date="2019-03" db="EMBL/GenBank/DDBJ databases">
        <authorList>
            <person name="Gaulin E."/>
            <person name="Dumas B."/>
        </authorList>
    </citation>
    <scope>NUCLEOTIDE SEQUENCE [LARGE SCALE GENOMIC DNA]</scope>
    <source>
        <strain evidence="7">CBS 568.67</strain>
    </source>
</reference>
<protein>
    <submittedName>
        <fullName evidence="7">Aste57867_13266 protein</fullName>
    </submittedName>
</protein>
<dbReference type="InterPro" id="IPR039093">
    <property type="entry name" value="XRP2"/>
</dbReference>
<dbReference type="PANTHER" id="PTHR15440">
    <property type="entry name" value="XRP2 PROTEIN"/>
    <property type="match status" value="1"/>
</dbReference>
<evidence type="ECO:0000313" key="8">
    <source>
        <dbReference type="Proteomes" id="UP000332933"/>
    </source>
</evidence>
<dbReference type="SMART" id="SM00673">
    <property type="entry name" value="CARP"/>
    <property type="match status" value="2"/>
</dbReference>
<dbReference type="EMBL" id="VJMH01005441">
    <property type="protein sequence ID" value="KAF0695959.1"/>
    <property type="molecule type" value="Genomic_DNA"/>
</dbReference>
<feature type="region of interest" description="Disordered" evidence="4">
    <location>
        <begin position="1"/>
        <end position="33"/>
    </location>
</feature>
<dbReference type="InterPro" id="IPR012945">
    <property type="entry name" value="Tubulin-bd_cofactor_C_dom"/>
</dbReference>
<evidence type="ECO:0000313" key="7">
    <source>
        <dbReference type="EMBL" id="VFT90106.1"/>
    </source>
</evidence>
<dbReference type="InterPro" id="IPR017901">
    <property type="entry name" value="C-CAP_CF_C-like"/>
</dbReference>
<dbReference type="GO" id="GO:1990075">
    <property type="term" value="C:periciliary membrane compartment"/>
    <property type="evidence" value="ECO:0007669"/>
    <property type="project" value="TreeGrafter"/>
</dbReference>
<dbReference type="SUPFAM" id="SSF69340">
    <property type="entry name" value="C-terminal domain of adenylylcyclase associated protein"/>
    <property type="match status" value="1"/>
</dbReference>
<dbReference type="Gene3D" id="2.160.20.70">
    <property type="match status" value="1"/>
</dbReference>
<dbReference type="PIRSF" id="PIRSF037947">
    <property type="entry name" value="Protein_XRP2"/>
    <property type="match status" value="1"/>
</dbReference>
<dbReference type="PROSITE" id="PS51329">
    <property type="entry name" value="C_CAP_COFACTOR_C"/>
    <property type="match status" value="1"/>
</dbReference>
<evidence type="ECO:0000313" key="6">
    <source>
        <dbReference type="EMBL" id="KAF0695959.1"/>
    </source>
</evidence>
<feature type="compositionally biased region" description="Low complexity" evidence="4">
    <location>
        <begin position="13"/>
        <end position="23"/>
    </location>
</feature>
<evidence type="ECO:0000256" key="4">
    <source>
        <dbReference type="SAM" id="MobiDB-lite"/>
    </source>
</evidence>
<dbReference type="GO" id="GO:0005096">
    <property type="term" value="F:GTPase activator activity"/>
    <property type="evidence" value="ECO:0007669"/>
    <property type="project" value="InterPro"/>
</dbReference>
<gene>
    <name evidence="7" type="primary">Aste57867_13266</name>
    <name evidence="6" type="ORF">As57867_013217</name>
    <name evidence="7" type="ORF">ASTE57867_13266</name>
</gene>
<dbReference type="Proteomes" id="UP000332933">
    <property type="component" value="Unassembled WGS sequence"/>
</dbReference>
<dbReference type="OrthoDB" id="194775at2759"/>
<proteinExistence type="inferred from homology"/>
<feature type="binding site" evidence="3">
    <location>
        <begin position="119"/>
        <end position="122"/>
    </location>
    <ligand>
        <name>GTP</name>
        <dbReference type="ChEBI" id="CHEBI:37565"/>
    </ligand>
</feature>
<evidence type="ECO:0000259" key="5">
    <source>
        <dbReference type="PROSITE" id="PS51329"/>
    </source>
</evidence>
<dbReference type="Pfam" id="PF07986">
    <property type="entry name" value="TBCC"/>
    <property type="match status" value="1"/>
</dbReference>
<dbReference type="GO" id="GO:0006892">
    <property type="term" value="P:post-Golgi vesicle-mediated transport"/>
    <property type="evidence" value="ECO:0007669"/>
    <property type="project" value="TreeGrafter"/>
</dbReference>
<reference evidence="6" key="2">
    <citation type="submission" date="2019-06" db="EMBL/GenBank/DDBJ databases">
        <title>Genomics analysis of Aphanomyces spp. identifies a new class of oomycete effector associated with host adaptation.</title>
        <authorList>
            <person name="Gaulin E."/>
        </authorList>
    </citation>
    <scope>NUCLEOTIDE SEQUENCE</scope>
    <source>
        <strain evidence="6">CBS 578.67</strain>
    </source>
</reference>
<comment type="similarity">
    <text evidence="1">Belongs to the TBCC family.</text>
</comment>
<keyword evidence="2 3" id="KW-0547">Nucleotide-binding</keyword>
<evidence type="ECO:0000256" key="1">
    <source>
        <dbReference type="ARBA" id="ARBA00008848"/>
    </source>
</evidence>
<dbReference type="GO" id="GO:0005525">
    <property type="term" value="F:GTP binding"/>
    <property type="evidence" value="ECO:0007669"/>
    <property type="project" value="UniProtKB-KW"/>
</dbReference>
<dbReference type="PANTHER" id="PTHR15440:SF0">
    <property type="entry name" value="PROTEIN XRP2"/>
    <property type="match status" value="1"/>
</dbReference>
<keyword evidence="3" id="KW-0342">GTP-binding</keyword>
<accession>A0A485KZR6</accession>
<evidence type="ECO:0000256" key="2">
    <source>
        <dbReference type="ARBA" id="ARBA00022741"/>
    </source>
</evidence>
<dbReference type="GO" id="GO:0005929">
    <property type="term" value="C:cilium"/>
    <property type="evidence" value="ECO:0007669"/>
    <property type="project" value="TreeGrafter"/>
</dbReference>
<sequence>MGNTMSGRRRARSSSAAATPGTKAAKKPFDGTFGKNPALNRADYIVSTQSHATVVKRPGQVAGEQFLIEDCTHCNIFVLDHCTSVQIDECHDCTIFIGPCTASLFVRNCSRMTLVCIVQQFRTRDCSDMAISLFSSTAPIIETSKKLRIGACRASYVGLQHHLDTAKFDVWVNKWSEIFDFTPAAGNWTPVEYDPSTSILMDKLPADVAAELGFVEVDGVLPITHGLHSRVSDQVVFVAVSTGSVVAAMNLATLAASGAAARLIQTRKFHVSPTQAKQLFGKKATTHIKHAAEAKDGIIVMEWAASEADVQALITHESVQSHASVLFVEAPDARAKVELCWNEWKEVI</sequence>
<dbReference type="InterPro" id="IPR016098">
    <property type="entry name" value="CAP/MinC_C"/>
</dbReference>
<name>A0A485KZR6_9STRA</name>
<evidence type="ECO:0000256" key="3">
    <source>
        <dbReference type="PIRSR" id="PIRSR037947-1"/>
    </source>
</evidence>
<keyword evidence="8" id="KW-1185">Reference proteome</keyword>
<dbReference type="InterPro" id="IPR006599">
    <property type="entry name" value="CARP_motif"/>
</dbReference>
<feature type="domain" description="C-CAP/cofactor C-like" evidence="5">
    <location>
        <begin position="20"/>
        <end position="183"/>
    </location>
</feature>
<dbReference type="InterPro" id="IPR036223">
    <property type="entry name" value="CAP_C_sf"/>
</dbReference>
<dbReference type="AlphaFoldDB" id="A0A485KZR6"/>
<organism evidence="7 8">
    <name type="scientific">Aphanomyces stellatus</name>
    <dbReference type="NCBI Taxonomy" id="120398"/>
    <lineage>
        <taxon>Eukaryota</taxon>
        <taxon>Sar</taxon>
        <taxon>Stramenopiles</taxon>
        <taxon>Oomycota</taxon>
        <taxon>Saprolegniomycetes</taxon>
        <taxon>Saprolegniales</taxon>
        <taxon>Verrucalvaceae</taxon>
        <taxon>Aphanomyces</taxon>
    </lineage>
</organism>